<feature type="transmembrane region" description="Helical" evidence="10">
    <location>
        <begin position="41"/>
        <end position="58"/>
    </location>
</feature>
<feature type="transmembrane region" description="Helical" evidence="10">
    <location>
        <begin position="120"/>
        <end position="143"/>
    </location>
</feature>
<dbReference type="AlphaFoldDB" id="A0AAJ6HWE0"/>
<keyword evidence="12" id="KW-1185">Reference proteome</keyword>
<sequence length="366" mass="38490">MSTSTTAPAPSGGTGRTVVRQNADRSGAGTSERIIGGVSRFGLVGMLVVVIAVFSALTPDTYFTTTNFRLILVNQTVTVIVAMAATLPLLAHYLDASVGPMLGLAQGVSIWLISVHGVPIWLALLAVLALGVAVGLLNSLLVLKFDMTSIIATLAVGSLLMGLLYMITSGRVLYQNVPPAFTSIARGDLAGIPLPLVYLVVLVLLLEFIVVWTPFGQRLYAMDGNLRGAARAGINVRSYTIRAFVGAAVLSSLAGVLLASRVGSAQPTVGEQFLLPAFAAVFLGAAVLRPGRVNILGTVIAAYFITFTIAGLQHLGAATWIERVFNGLAVIVGVSVAAWSVRRRRQLAVRHVERLENDTASKGRTT</sequence>
<keyword evidence="7 10" id="KW-0472">Membrane</keyword>
<dbReference type="RefSeq" id="WP_306272277.1">
    <property type="nucleotide sequence ID" value="NZ_CP130472.1"/>
</dbReference>
<accession>A0AAJ6HWE0</accession>
<organism evidence="11 12">
    <name type="scientific">Micromonospora profundi</name>
    <dbReference type="NCBI Taxonomy" id="1420889"/>
    <lineage>
        <taxon>Bacteria</taxon>
        <taxon>Bacillati</taxon>
        <taxon>Actinomycetota</taxon>
        <taxon>Actinomycetes</taxon>
        <taxon>Micromonosporales</taxon>
        <taxon>Micromonosporaceae</taxon>
        <taxon>Micromonospora</taxon>
    </lineage>
</organism>
<dbReference type="EMBL" id="CP130472">
    <property type="protein sequence ID" value="WLS45309.1"/>
    <property type="molecule type" value="Genomic_DNA"/>
</dbReference>
<reference evidence="11 12" key="1">
    <citation type="submission" date="2023-07" db="EMBL/GenBank/DDBJ databases">
        <title>Micromonospora profundi TRM 95458 converts glycerol to a new osmotic compound.</title>
        <authorList>
            <person name="Lu D."/>
        </authorList>
    </citation>
    <scope>NUCLEOTIDE SEQUENCE [LARGE SCALE GENOMIC DNA]</scope>
    <source>
        <strain evidence="11 12">TRM95458</strain>
    </source>
</reference>
<name>A0AAJ6HWE0_9ACTN</name>
<evidence type="ECO:0000256" key="4">
    <source>
        <dbReference type="ARBA" id="ARBA00022519"/>
    </source>
</evidence>
<proteinExistence type="predicted"/>
<feature type="region of interest" description="Disordered" evidence="9">
    <location>
        <begin position="1"/>
        <end position="25"/>
    </location>
</feature>
<evidence type="ECO:0000313" key="11">
    <source>
        <dbReference type="EMBL" id="WLS45309.1"/>
    </source>
</evidence>
<evidence type="ECO:0000256" key="6">
    <source>
        <dbReference type="ARBA" id="ARBA00022989"/>
    </source>
</evidence>
<feature type="transmembrane region" description="Helical" evidence="10">
    <location>
        <begin position="272"/>
        <end position="288"/>
    </location>
</feature>
<feature type="transmembrane region" description="Helical" evidence="10">
    <location>
        <begin position="295"/>
        <end position="312"/>
    </location>
</feature>
<keyword evidence="3" id="KW-1003">Cell membrane</keyword>
<dbReference type="Pfam" id="PF02653">
    <property type="entry name" value="BPD_transp_2"/>
    <property type="match status" value="1"/>
</dbReference>
<feature type="transmembrane region" description="Helical" evidence="10">
    <location>
        <begin position="236"/>
        <end position="260"/>
    </location>
</feature>
<keyword evidence="4" id="KW-0997">Cell inner membrane</keyword>
<protein>
    <recommendedName>
        <fullName evidence="8">Autoinducer 2 import system permease protein LsrD</fullName>
    </recommendedName>
</protein>
<dbReference type="GO" id="GO:0005886">
    <property type="term" value="C:plasma membrane"/>
    <property type="evidence" value="ECO:0007669"/>
    <property type="project" value="UniProtKB-SubCell"/>
</dbReference>
<dbReference type="InterPro" id="IPR001851">
    <property type="entry name" value="ABC_transp_permease"/>
</dbReference>
<evidence type="ECO:0000256" key="8">
    <source>
        <dbReference type="ARBA" id="ARBA00039381"/>
    </source>
</evidence>
<dbReference type="PANTHER" id="PTHR32196">
    <property type="entry name" value="ABC TRANSPORTER PERMEASE PROTEIN YPHD-RELATED-RELATED"/>
    <property type="match status" value="1"/>
</dbReference>
<dbReference type="GO" id="GO:0022857">
    <property type="term" value="F:transmembrane transporter activity"/>
    <property type="evidence" value="ECO:0007669"/>
    <property type="project" value="InterPro"/>
</dbReference>
<feature type="transmembrane region" description="Helical" evidence="10">
    <location>
        <begin position="194"/>
        <end position="215"/>
    </location>
</feature>
<evidence type="ECO:0000256" key="3">
    <source>
        <dbReference type="ARBA" id="ARBA00022475"/>
    </source>
</evidence>
<dbReference type="PANTHER" id="PTHR32196:SF71">
    <property type="entry name" value="AUTOINDUCER 2 IMPORT SYSTEM PERMEASE PROTEIN LSRD"/>
    <property type="match status" value="1"/>
</dbReference>
<keyword evidence="6 10" id="KW-1133">Transmembrane helix</keyword>
<evidence type="ECO:0000256" key="5">
    <source>
        <dbReference type="ARBA" id="ARBA00022692"/>
    </source>
</evidence>
<keyword evidence="5 10" id="KW-0812">Transmembrane</keyword>
<keyword evidence="2" id="KW-0813">Transport</keyword>
<feature type="transmembrane region" description="Helical" evidence="10">
    <location>
        <begin position="70"/>
        <end position="91"/>
    </location>
</feature>
<evidence type="ECO:0000256" key="2">
    <source>
        <dbReference type="ARBA" id="ARBA00022448"/>
    </source>
</evidence>
<dbReference type="CDD" id="cd06579">
    <property type="entry name" value="TM_PBP1_transp_AraH_like"/>
    <property type="match status" value="1"/>
</dbReference>
<evidence type="ECO:0000256" key="10">
    <source>
        <dbReference type="SAM" id="Phobius"/>
    </source>
</evidence>
<evidence type="ECO:0000313" key="12">
    <source>
        <dbReference type="Proteomes" id="UP001235874"/>
    </source>
</evidence>
<evidence type="ECO:0000256" key="7">
    <source>
        <dbReference type="ARBA" id="ARBA00023136"/>
    </source>
</evidence>
<dbReference type="KEGG" id="mprn:Q3V37_28770"/>
<feature type="transmembrane region" description="Helical" evidence="10">
    <location>
        <begin position="150"/>
        <end position="174"/>
    </location>
</feature>
<evidence type="ECO:0000256" key="1">
    <source>
        <dbReference type="ARBA" id="ARBA00004651"/>
    </source>
</evidence>
<gene>
    <name evidence="11" type="ORF">Q3V37_28770</name>
</gene>
<dbReference type="Proteomes" id="UP001235874">
    <property type="component" value="Chromosome"/>
</dbReference>
<comment type="subcellular location">
    <subcellularLocation>
        <location evidence="1">Cell membrane</location>
        <topology evidence="1">Multi-pass membrane protein</topology>
    </subcellularLocation>
</comment>
<feature type="transmembrane region" description="Helical" evidence="10">
    <location>
        <begin position="324"/>
        <end position="341"/>
    </location>
</feature>
<evidence type="ECO:0000256" key="9">
    <source>
        <dbReference type="SAM" id="MobiDB-lite"/>
    </source>
</evidence>